<sequence>MPSSHAARKSHNERIARERAQHTHVYISGLSGHHTLERGLAYYYRGHYIYAYPAGNLIEPIPYSTRKGIMIQGIVSASAPGYDKEDEGLVEEESIRALEASVEGEKRAKEESEEDKAKEVVCALEDGVDVVNTSRTPAPFLTDLLVNEALKPSSRSASPSLRPPPAAEALPPTITSFAVLRDAALNTFTPQLGARFLAASAPGSRLASRAASPSGLRPTSSHVGLARLGSIRGHTHHLNIPIHTANSSTEDTPSRPASSVRYLYGLGDHALSIEDLPRPVGVSSGGRVAPCTIHGEECDGVSVKELWLTKRVVSGLGFVEELPMMERGGRVMVDWAELLEEARAEGGQ</sequence>
<keyword evidence="2" id="KW-1185">Reference proteome</keyword>
<organism evidence="1 2">
    <name type="scientific">Macroventuria anomochaeta</name>
    <dbReference type="NCBI Taxonomy" id="301207"/>
    <lineage>
        <taxon>Eukaryota</taxon>
        <taxon>Fungi</taxon>
        <taxon>Dikarya</taxon>
        <taxon>Ascomycota</taxon>
        <taxon>Pezizomycotina</taxon>
        <taxon>Dothideomycetes</taxon>
        <taxon>Pleosporomycetidae</taxon>
        <taxon>Pleosporales</taxon>
        <taxon>Pleosporineae</taxon>
        <taxon>Didymellaceae</taxon>
        <taxon>Macroventuria</taxon>
    </lineage>
</organism>
<dbReference type="Proteomes" id="UP000799754">
    <property type="component" value="Unassembled WGS sequence"/>
</dbReference>
<name>A0ACB6SHY9_9PLEO</name>
<evidence type="ECO:0000313" key="2">
    <source>
        <dbReference type="Proteomes" id="UP000799754"/>
    </source>
</evidence>
<gene>
    <name evidence="1" type="ORF">BU25DRAFT_465081</name>
</gene>
<protein>
    <submittedName>
        <fullName evidence="1">Uncharacterized protein</fullName>
    </submittedName>
</protein>
<reference evidence="1" key="1">
    <citation type="journal article" date="2020" name="Stud. Mycol.">
        <title>101 Dothideomycetes genomes: a test case for predicting lifestyles and emergence of pathogens.</title>
        <authorList>
            <person name="Haridas S."/>
            <person name="Albert R."/>
            <person name="Binder M."/>
            <person name="Bloem J."/>
            <person name="Labutti K."/>
            <person name="Salamov A."/>
            <person name="Andreopoulos B."/>
            <person name="Baker S."/>
            <person name="Barry K."/>
            <person name="Bills G."/>
            <person name="Bluhm B."/>
            <person name="Cannon C."/>
            <person name="Castanera R."/>
            <person name="Culley D."/>
            <person name="Daum C."/>
            <person name="Ezra D."/>
            <person name="Gonzalez J."/>
            <person name="Henrissat B."/>
            <person name="Kuo A."/>
            <person name="Liang C."/>
            <person name="Lipzen A."/>
            <person name="Lutzoni F."/>
            <person name="Magnuson J."/>
            <person name="Mondo S."/>
            <person name="Nolan M."/>
            <person name="Ohm R."/>
            <person name="Pangilinan J."/>
            <person name="Park H.-J."/>
            <person name="Ramirez L."/>
            <person name="Alfaro M."/>
            <person name="Sun H."/>
            <person name="Tritt A."/>
            <person name="Yoshinaga Y."/>
            <person name="Zwiers L.-H."/>
            <person name="Turgeon B."/>
            <person name="Goodwin S."/>
            <person name="Spatafora J."/>
            <person name="Crous P."/>
            <person name="Grigoriev I."/>
        </authorList>
    </citation>
    <scope>NUCLEOTIDE SEQUENCE</scope>
    <source>
        <strain evidence="1">CBS 525.71</strain>
    </source>
</reference>
<evidence type="ECO:0000313" key="1">
    <source>
        <dbReference type="EMBL" id="KAF2633856.1"/>
    </source>
</evidence>
<accession>A0ACB6SHY9</accession>
<comment type="caution">
    <text evidence="1">The sequence shown here is derived from an EMBL/GenBank/DDBJ whole genome shotgun (WGS) entry which is preliminary data.</text>
</comment>
<dbReference type="EMBL" id="MU006701">
    <property type="protein sequence ID" value="KAF2633856.1"/>
    <property type="molecule type" value="Genomic_DNA"/>
</dbReference>
<proteinExistence type="predicted"/>